<keyword evidence="10" id="KW-1185">Reference proteome</keyword>
<dbReference type="DNASU" id="443704"/>
<evidence type="ECO:0000256" key="3">
    <source>
        <dbReference type="ARBA" id="ARBA00022980"/>
    </source>
</evidence>
<keyword evidence="4" id="KW-0496">Mitochondrion</keyword>
<dbReference type="GO" id="GO:0005763">
    <property type="term" value="C:mitochondrial small ribosomal subunit"/>
    <property type="evidence" value="ECO:0000318"/>
    <property type="project" value="GO_Central"/>
</dbReference>
<dbReference type="InterPro" id="IPR018130">
    <property type="entry name" value="Ribosomal_uS2_CS"/>
</dbReference>
<dbReference type="CTD" id="443704"/>
<dbReference type="AlphaFoldDB" id="A4FVD7"/>
<dbReference type="Proteomes" id="UP000186698">
    <property type="component" value="Chromosome 8L"/>
</dbReference>
<evidence type="ECO:0000256" key="8">
    <source>
        <dbReference type="ARBA" id="ARBA00083109"/>
    </source>
</evidence>
<comment type="subcellular location">
    <subcellularLocation>
        <location evidence="1">Mitochondrion</location>
    </subcellularLocation>
</comment>
<evidence type="ECO:0000313" key="12">
    <source>
        <dbReference type="Xenbase" id="XB-GENE-866298"/>
    </source>
</evidence>
<dbReference type="Xenbase" id="XB-GENE-866298">
    <property type="gene designation" value="mrps2.L"/>
</dbReference>
<dbReference type="Pfam" id="PF00318">
    <property type="entry name" value="Ribosomal_S2"/>
    <property type="match status" value="2"/>
</dbReference>
<sequence length="280" mass="31538">MAACTFTALLRTAFPRFGAASLQSSLCVGPVSYPEARGRCYSSAPAAHQLQETSTADFTQKLLMNPLKHPDFFNVKELFSLRELFDARVHLGHKKGCRHRLMESYLFGCRLEQDIIDLDQTMSHLQLALNITAHIAYRKGVILFVSRNRQFTHLIESTAKDCGEYAHTRYWQGGLLTNAPVQYGVGVRLPDLIIFLSSLNNVFEQHLAIRDAAKMNIPTMGIVDTNCNPSLITYPIPGNDDSPPAMELYCRLFKMTINRAKDKRKQMELLQGLQSKISEA</sequence>
<keyword evidence="3 11" id="KW-0689">Ribosomal protein</keyword>
<comment type="similarity">
    <text evidence="2">Belongs to the universal ribosomal protein uS2 family.</text>
</comment>
<dbReference type="Bgee" id="443704">
    <property type="expression patterns" value="Expressed in oocyte and 19 other cell types or tissues"/>
</dbReference>
<accession>A4FVD7</accession>
<dbReference type="PROSITE" id="PS00962">
    <property type="entry name" value="RIBOSOMAL_S2_1"/>
    <property type="match status" value="1"/>
</dbReference>
<dbReference type="InterPro" id="IPR001865">
    <property type="entry name" value="Ribosomal_uS2"/>
</dbReference>
<dbReference type="RefSeq" id="NP_001085303.1">
    <property type="nucleotide sequence ID" value="NM_001091834.1"/>
</dbReference>
<dbReference type="HAMAP" id="MF_00291_B">
    <property type="entry name" value="Ribosomal_uS2_B"/>
    <property type="match status" value="1"/>
</dbReference>
<comment type="function">
    <text evidence="6">Required for mitoribosome formation and stability, and mitochondrial translation.</text>
</comment>
<evidence type="ECO:0000256" key="7">
    <source>
        <dbReference type="ARBA" id="ARBA00071390"/>
    </source>
</evidence>
<evidence type="ECO:0000256" key="4">
    <source>
        <dbReference type="ARBA" id="ARBA00023128"/>
    </source>
</evidence>
<evidence type="ECO:0000256" key="6">
    <source>
        <dbReference type="ARBA" id="ARBA00059792"/>
    </source>
</evidence>
<dbReference type="OrthoDB" id="2320368at2759"/>
<dbReference type="CDD" id="cd01425">
    <property type="entry name" value="RPS2"/>
    <property type="match status" value="1"/>
</dbReference>
<evidence type="ECO:0000313" key="10">
    <source>
        <dbReference type="Proteomes" id="UP000186698"/>
    </source>
</evidence>
<gene>
    <name evidence="11 12" type="primary">mrps2.L</name>
    <name evidence="9" type="synonym">LOC443704</name>
    <name evidence="11" type="synonym">mrps2</name>
</gene>
<evidence type="ECO:0000256" key="1">
    <source>
        <dbReference type="ARBA" id="ARBA00004173"/>
    </source>
</evidence>
<dbReference type="PANTHER" id="PTHR12534">
    <property type="entry name" value="30S RIBOSOMAL PROTEIN S2 PROKARYOTIC AND ORGANELLAR"/>
    <property type="match status" value="1"/>
</dbReference>
<organism evidence="9">
    <name type="scientific">Xenopus laevis</name>
    <name type="common">African clawed frog</name>
    <dbReference type="NCBI Taxonomy" id="8355"/>
    <lineage>
        <taxon>Eukaryota</taxon>
        <taxon>Metazoa</taxon>
        <taxon>Chordata</taxon>
        <taxon>Craniata</taxon>
        <taxon>Vertebrata</taxon>
        <taxon>Euteleostomi</taxon>
        <taxon>Amphibia</taxon>
        <taxon>Batrachia</taxon>
        <taxon>Anura</taxon>
        <taxon>Pipoidea</taxon>
        <taxon>Pipidae</taxon>
        <taxon>Xenopodinae</taxon>
        <taxon>Xenopus</taxon>
        <taxon>Xenopus</taxon>
    </lineage>
</organism>
<proteinExistence type="evidence at transcript level"/>
<evidence type="ECO:0000313" key="11">
    <source>
        <dbReference type="RefSeq" id="NP_001085303.1"/>
    </source>
</evidence>
<evidence type="ECO:0000256" key="5">
    <source>
        <dbReference type="ARBA" id="ARBA00023274"/>
    </source>
</evidence>
<reference evidence="11" key="3">
    <citation type="submission" date="2025-04" db="UniProtKB">
        <authorList>
            <consortium name="RefSeq"/>
        </authorList>
    </citation>
    <scope>IDENTIFICATION</scope>
</reference>
<dbReference type="GO" id="GO:0006412">
    <property type="term" value="P:translation"/>
    <property type="evidence" value="ECO:0007669"/>
    <property type="project" value="InterPro"/>
</dbReference>
<evidence type="ECO:0000256" key="2">
    <source>
        <dbReference type="ARBA" id="ARBA00006242"/>
    </source>
</evidence>
<dbReference type="InterPro" id="IPR023591">
    <property type="entry name" value="Ribosomal_uS2_flav_dom_sf"/>
</dbReference>
<dbReference type="Gene3D" id="3.40.50.10490">
    <property type="entry name" value="Glucose-6-phosphate isomerase like protein, domain 1"/>
    <property type="match status" value="1"/>
</dbReference>
<dbReference type="GO" id="GO:0005743">
    <property type="term" value="C:mitochondrial inner membrane"/>
    <property type="evidence" value="ECO:0007669"/>
    <property type="project" value="UniProtKB-ARBA"/>
</dbReference>
<name>A4FVD7_XENLA</name>
<keyword evidence="5" id="KW-0687">Ribonucleoprotein</keyword>
<dbReference type="KEGG" id="xla:443704"/>
<evidence type="ECO:0000313" key="9">
    <source>
        <dbReference type="EMBL" id="AAI33759.1"/>
    </source>
</evidence>
<reference evidence="9" key="2">
    <citation type="submission" date="2007-03" db="EMBL/GenBank/DDBJ databases">
        <authorList>
            <consortium name="NIH - Xenopus Gene Collection (XGC) project"/>
        </authorList>
    </citation>
    <scope>NUCLEOTIDE SEQUENCE [LARGE SCALE MRNA]</scope>
    <source>
        <tissue evidence="9">Egg</tissue>
    </source>
</reference>
<dbReference type="InterPro" id="IPR005706">
    <property type="entry name" value="Ribosomal_uS2_bac/mit/plastid"/>
</dbReference>
<reference evidence="11" key="1">
    <citation type="journal article" date="2002" name="Dev. Dyn.">
        <title>Genetic and genomic tools for Xenopus research: The NIH Xenopus initiative.</title>
        <authorList>
            <person name="Klein S.L."/>
            <person name="Strausberg R.L."/>
            <person name="Wagner L."/>
            <person name="Pontius J."/>
            <person name="Clifton S.W."/>
            <person name="Richardson P."/>
        </authorList>
    </citation>
    <scope>NUCLEOTIDE SEQUENCE</scope>
</reference>
<dbReference type="FunFam" id="3.40.50.10490:FF:000026">
    <property type="entry name" value="28S ribosomal protein S2, mitochondrial"/>
    <property type="match status" value="1"/>
</dbReference>
<dbReference type="AGR" id="Xenbase:XB-GENE-866298"/>
<dbReference type="GeneID" id="443704"/>
<dbReference type="PANTHER" id="PTHR12534:SF0">
    <property type="entry name" value="SMALL RIBOSOMAL SUBUNIT PROTEIN US2M"/>
    <property type="match status" value="1"/>
</dbReference>
<protein>
    <recommendedName>
        <fullName evidence="7">Small ribosomal subunit protein uS2m</fullName>
    </recommendedName>
    <alternativeName>
        <fullName evidence="8">28S ribosomal protein S2, mitochondrial</fullName>
    </alternativeName>
</protein>
<dbReference type="GO" id="GO:0003735">
    <property type="term" value="F:structural constituent of ribosome"/>
    <property type="evidence" value="ECO:0000318"/>
    <property type="project" value="GO_Central"/>
</dbReference>
<dbReference type="PRINTS" id="PR00395">
    <property type="entry name" value="RIBOSOMALS2"/>
</dbReference>
<dbReference type="EMBL" id="BC133758">
    <property type="protein sequence ID" value="AAI33759.1"/>
    <property type="molecule type" value="mRNA"/>
</dbReference>
<dbReference type="SUPFAM" id="SSF52313">
    <property type="entry name" value="Ribosomal protein S2"/>
    <property type="match status" value="1"/>
</dbReference>